<dbReference type="RefSeq" id="WP_164188219.1">
    <property type="nucleotide sequence ID" value="NZ_JAAGMR010000145.1"/>
</dbReference>
<name>A0A7K3QR93_9ACTN</name>
<protein>
    <submittedName>
        <fullName evidence="1">Uncharacterized protein</fullName>
    </submittedName>
</protein>
<gene>
    <name evidence="1" type="ORF">G3I21_11950</name>
</gene>
<organism evidence="1 2">
    <name type="scientific">Streptomyces bauhiniae</name>
    <dbReference type="NCBI Taxonomy" id="2340725"/>
    <lineage>
        <taxon>Bacteria</taxon>
        <taxon>Bacillati</taxon>
        <taxon>Actinomycetota</taxon>
        <taxon>Actinomycetes</taxon>
        <taxon>Kitasatosporales</taxon>
        <taxon>Streptomycetaceae</taxon>
        <taxon>Streptomyces</taxon>
    </lineage>
</organism>
<evidence type="ECO:0000313" key="1">
    <source>
        <dbReference type="EMBL" id="NEB92421.1"/>
    </source>
</evidence>
<dbReference type="AlphaFoldDB" id="A0A7K3QR93"/>
<accession>A0A7K3QR93</accession>
<dbReference type="EMBL" id="JAAGMR010000145">
    <property type="protein sequence ID" value="NEB92421.1"/>
    <property type="molecule type" value="Genomic_DNA"/>
</dbReference>
<dbReference type="InterPro" id="IPR046193">
    <property type="entry name" value="DUF6221"/>
</dbReference>
<comment type="caution">
    <text evidence="1">The sequence shown here is derived from an EMBL/GenBank/DDBJ whole genome shotgun (WGS) entry which is preliminary data.</text>
</comment>
<evidence type="ECO:0000313" key="2">
    <source>
        <dbReference type="Proteomes" id="UP000470520"/>
    </source>
</evidence>
<reference evidence="1 2" key="1">
    <citation type="submission" date="2020-01" db="EMBL/GenBank/DDBJ databases">
        <title>Insect and environment-associated Actinomycetes.</title>
        <authorList>
            <person name="Currrie C."/>
            <person name="Chevrette M."/>
            <person name="Carlson C."/>
            <person name="Stubbendieck R."/>
            <person name="Wendt-Pienkowski E."/>
        </authorList>
    </citation>
    <scope>NUCLEOTIDE SEQUENCE [LARGE SCALE GENOMIC DNA]</scope>
    <source>
        <strain evidence="1 2">SID7754</strain>
    </source>
</reference>
<sequence>MDDLVQWLTTQLDKDERVARDAGGDRWSHHGGSLMWPTERGPRDAVVAHQGSTVGCVAITNPVHGDGAPEALHIAAHDPARVLREVEAGRRLIRAHDKWCEGRCEVKYPEGGFDAAHYWNLKVRAEVYADRPGYREEWRP</sequence>
<proteinExistence type="predicted"/>
<dbReference type="Pfam" id="PF19730">
    <property type="entry name" value="DUF6221"/>
    <property type="match status" value="1"/>
</dbReference>
<dbReference type="Proteomes" id="UP000470520">
    <property type="component" value="Unassembled WGS sequence"/>
</dbReference>